<dbReference type="EMBL" id="CP080507">
    <property type="protein sequence ID" value="QYM78797.1"/>
    <property type="molecule type" value="Genomic_DNA"/>
</dbReference>
<dbReference type="RefSeq" id="WP_220161901.1">
    <property type="nucleotide sequence ID" value="NZ_CP080507.1"/>
</dbReference>
<dbReference type="AlphaFoldDB" id="A0A8F9TWE6"/>
<evidence type="ECO:0000313" key="1">
    <source>
        <dbReference type="EMBL" id="QYM78797.1"/>
    </source>
</evidence>
<name>A0A8F9TWE6_9BACT</name>
<proteinExistence type="predicted"/>
<sequence>MLQPRDRADDHHPLMIGFSIHVFRQFWPSDRSRPATFGAEEGRTLAYWVVGGFGGLDWVRELVHTPAVVGLGGNGYPVEYTAQLKVVRDYLLGSIPIGRGGPVVISDDDGSIAVWPPRRNEVHPLLIAACPDDEWVHIRAFDQS</sequence>
<dbReference type="Proteomes" id="UP000825051">
    <property type="component" value="Chromosome"/>
</dbReference>
<keyword evidence="2" id="KW-1185">Reference proteome</keyword>
<evidence type="ECO:0000313" key="2">
    <source>
        <dbReference type="Proteomes" id="UP000825051"/>
    </source>
</evidence>
<gene>
    <name evidence="1" type="ORF">K0B96_16060</name>
</gene>
<organism evidence="1 2">
    <name type="scientific">Horticoccus luteus</name>
    <dbReference type="NCBI Taxonomy" id="2862869"/>
    <lineage>
        <taxon>Bacteria</taxon>
        <taxon>Pseudomonadati</taxon>
        <taxon>Verrucomicrobiota</taxon>
        <taxon>Opitutia</taxon>
        <taxon>Opitutales</taxon>
        <taxon>Opitutaceae</taxon>
        <taxon>Horticoccus</taxon>
    </lineage>
</organism>
<protein>
    <submittedName>
        <fullName evidence="1">Uncharacterized protein</fullName>
    </submittedName>
</protein>
<accession>A0A8F9TWE6</accession>
<reference evidence="1" key="1">
    <citation type="submission" date="2021-08" db="EMBL/GenBank/DDBJ databases">
        <title>Genome of a novel bacterium of the phylum Verrucomicrobia, Oleiharenicola sp. KSB-15.</title>
        <authorList>
            <person name="Chung J.-H."/>
            <person name="Ahn J.-H."/>
            <person name="Yoon Y."/>
            <person name="Kim D.-Y."/>
            <person name="An S.-H."/>
            <person name="Park I."/>
            <person name="Yeon J."/>
        </authorList>
    </citation>
    <scope>NUCLEOTIDE SEQUENCE</scope>
    <source>
        <strain evidence="1">KSB-15</strain>
    </source>
</reference>
<dbReference type="KEGG" id="ole:K0B96_16060"/>